<dbReference type="SUPFAM" id="SSF50494">
    <property type="entry name" value="Trypsin-like serine proteases"/>
    <property type="match status" value="1"/>
</dbReference>
<sequence length="516" mass="53186">MTRSTRTLTAGLGLVLALAGCRKSQEEPSSAPPPPSQEAPASPSPGAGGATPAARPMPPDMSSALASIAPLVESVRAAVVSVEVRSVAPSHRAREESPWGEEGESPFGNTPWGPFTPFGRKSPPPEERPRQGLGSGFIVDARGLVLTNNHVVEGATEIHVQLPDGRELNAKVMGTDPLTDVAVLRLQLPPDTKALPVVRLGDSDALRVGDWVVAIGNPFGLSSSVSLGIVSAKAREIGASAYDEFLQTDAAINPGNSGGPLFNMKGEVVGINTAIIGGGSGIGFAVPSNLVRALAPQLEKQGSVTRGWLGLTVQDLTPDLGNALGLTVRKGAVVTDVSEGTPASEAGLQPEDVITAVDGKPIDSGRALTRMVALTPPGTALPLSVYRGGKKVDVKVTLGTRPDLEGVERKHRPAAQEQPAHQRLGLRLSDMDPRLARAEKLPSVGALVTDVDDSSVAGNAGLLPGMVVVEAGGKPVRGAADLMRVLREAKPGQAVLLRVGVPGGGRELHALTMPTE</sequence>
<dbReference type="PROSITE" id="PS50106">
    <property type="entry name" value="PDZ"/>
    <property type="match status" value="1"/>
</dbReference>
<feature type="region of interest" description="Disordered" evidence="7">
    <location>
        <begin position="86"/>
        <end position="134"/>
    </location>
</feature>
<evidence type="ECO:0000313" key="9">
    <source>
        <dbReference type="EMBL" id="QSQ22611.1"/>
    </source>
</evidence>
<evidence type="ECO:0000256" key="2">
    <source>
        <dbReference type="ARBA" id="ARBA00022670"/>
    </source>
</evidence>
<dbReference type="Gene3D" id="2.40.10.120">
    <property type="match status" value="1"/>
</dbReference>
<dbReference type="NCBIfam" id="TIGR02037">
    <property type="entry name" value="degP_htrA_DO"/>
    <property type="match status" value="1"/>
</dbReference>
<dbReference type="InterPro" id="IPR009003">
    <property type="entry name" value="Peptidase_S1_PA"/>
</dbReference>
<dbReference type="InterPro" id="IPR001478">
    <property type="entry name" value="PDZ"/>
</dbReference>
<comment type="similarity">
    <text evidence="1">Belongs to the peptidase S1C family.</text>
</comment>
<name>A0ABX7NW18_9BACT</name>
<keyword evidence="3" id="KW-0732">Signal</keyword>
<dbReference type="InterPro" id="IPR036034">
    <property type="entry name" value="PDZ_sf"/>
</dbReference>
<gene>
    <name evidence="9" type="ORF">JY651_47170</name>
</gene>
<evidence type="ECO:0000256" key="3">
    <source>
        <dbReference type="ARBA" id="ARBA00022729"/>
    </source>
</evidence>
<evidence type="ECO:0000256" key="4">
    <source>
        <dbReference type="ARBA" id="ARBA00022737"/>
    </source>
</evidence>
<dbReference type="SMART" id="SM00228">
    <property type="entry name" value="PDZ"/>
    <property type="match status" value="2"/>
</dbReference>
<organism evidence="9 10">
    <name type="scientific">Pyxidicoccus parkwayensis</name>
    <dbReference type="NCBI Taxonomy" id="2813578"/>
    <lineage>
        <taxon>Bacteria</taxon>
        <taxon>Pseudomonadati</taxon>
        <taxon>Myxococcota</taxon>
        <taxon>Myxococcia</taxon>
        <taxon>Myxococcales</taxon>
        <taxon>Cystobacterineae</taxon>
        <taxon>Myxococcaceae</taxon>
        <taxon>Pyxidicoccus</taxon>
    </lineage>
</organism>
<evidence type="ECO:0000256" key="1">
    <source>
        <dbReference type="ARBA" id="ARBA00010541"/>
    </source>
</evidence>
<dbReference type="RefSeq" id="WP_206724186.1">
    <property type="nucleotide sequence ID" value="NZ_CP071090.1"/>
</dbReference>
<dbReference type="InterPro" id="IPR011782">
    <property type="entry name" value="Pept_S1C_Do"/>
</dbReference>
<evidence type="ECO:0000313" key="10">
    <source>
        <dbReference type="Proteomes" id="UP000662747"/>
    </source>
</evidence>
<dbReference type="InterPro" id="IPR001940">
    <property type="entry name" value="Peptidase_S1C"/>
</dbReference>
<evidence type="ECO:0000259" key="8">
    <source>
        <dbReference type="PROSITE" id="PS50106"/>
    </source>
</evidence>
<dbReference type="PRINTS" id="PR00834">
    <property type="entry name" value="PROTEASES2C"/>
</dbReference>
<dbReference type="Pfam" id="PF13180">
    <property type="entry name" value="PDZ_2"/>
    <property type="match status" value="2"/>
</dbReference>
<protein>
    <submittedName>
        <fullName evidence="9">Do family serine endopeptidase</fullName>
    </submittedName>
</protein>
<keyword evidence="2" id="KW-0645">Protease</keyword>
<feature type="domain" description="PDZ" evidence="8">
    <location>
        <begin position="312"/>
        <end position="389"/>
    </location>
</feature>
<dbReference type="PROSITE" id="PS51257">
    <property type="entry name" value="PROKAR_LIPOPROTEIN"/>
    <property type="match status" value="1"/>
</dbReference>
<reference evidence="9 10" key="1">
    <citation type="submission" date="2021-02" db="EMBL/GenBank/DDBJ databases">
        <title>De Novo genome assembly of isolated myxobacteria.</title>
        <authorList>
            <person name="Stevens D.C."/>
        </authorList>
    </citation>
    <scope>NUCLEOTIDE SEQUENCE [LARGE SCALE GENOMIC DNA]</scope>
    <source>
        <strain evidence="10">SCPEA02</strain>
    </source>
</reference>
<dbReference type="SUPFAM" id="SSF50156">
    <property type="entry name" value="PDZ domain-like"/>
    <property type="match status" value="2"/>
</dbReference>
<feature type="compositionally biased region" description="Low complexity" evidence="7">
    <location>
        <begin position="38"/>
        <end position="54"/>
    </location>
</feature>
<keyword evidence="6" id="KW-0720">Serine protease</keyword>
<accession>A0ABX7NW18</accession>
<evidence type="ECO:0000256" key="7">
    <source>
        <dbReference type="SAM" id="MobiDB-lite"/>
    </source>
</evidence>
<keyword evidence="5" id="KW-0378">Hydrolase</keyword>
<evidence type="ECO:0000256" key="6">
    <source>
        <dbReference type="ARBA" id="ARBA00022825"/>
    </source>
</evidence>
<keyword evidence="10" id="KW-1185">Reference proteome</keyword>
<dbReference type="CDD" id="cd10839">
    <property type="entry name" value="cpPDZ1_DegP-like"/>
    <property type="match status" value="1"/>
</dbReference>
<dbReference type="EMBL" id="CP071090">
    <property type="protein sequence ID" value="QSQ22611.1"/>
    <property type="molecule type" value="Genomic_DNA"/>
</dbReference>
<dbReference type="Pfam" id="PF13365">
    <property type="entry name" value="Trypsin_2"/>
    <property type="match status" value="1"/>
</dbReference>
<dbReference type="Proteomes" id="UP000662747">
    <property type="component" value="Chromosome"/>
</dbReference>
<evidence type="ECO:0000256" key="5">
    <source>
        <dbReference type="ARBA" id="ARBA00022801"/>
    </source>
</evidence>
<dbReference type="PANTHER" id="PTHR22939">
    <property type="entry name" value="SERINE PROTEASE FAMILY S1C HTRA-RELATED"/>
    <property type="match status" value="1"/>
</dbReference>
<keyword evidence="4" id="KW-0677">Repeat</keyword>
<dbReference type="PANTHER" id="PTHR22939:SF129">
    <property type="entry name" value="SERINE PROTEASE HTRA2, MITOCHONDRIAL"/>
    <property type="match status" value="1"/>
</dbReference>
<proteinExistence type="inferred from homology"/>
<dbReference type="Gene3D" id="2.30.42.10">
    <property type="match status" value="2"/>
</dbReference>
<feature type="region of interest" description="Disordered" evidence="7">
    <location>
        <begin position="19"/>
        <end position="62"/>
    </location>
</feature>